<feature type="signal peptide" evidence="2">
    <location>
        <begin position="1"/>
        <end position="20"/>
    </location>
</feature>
<comment type="subcellular location">
    <subcellularLocation>
        <location evidence="2">Cell outer membrane</location>
        <topology evidence="2">Lipid-anchor</topology>
    </subcellularLocation>
</comment>
<dbReference type="Pfam" id="PF02321">
    <property type="entry name" value="OEP"/>
    <property type="match status" value="2"/>
</dbReference>
<dbReference type="Gene3D" id="2.20.200.10">
    <property type="entry name" value="Outer membrane efflux proteins (OEP)"/>
    <property type="match status" value="1"/>
</dbReference>
<evidence type="ECO:0000256" key="2">
    <source>
        <dbReference type="RuleBase" id="RU362097"/>
    </source>
</evidence>
<evidence type="ECO:0000313" key="3">
    <source>
        <dbReference type="EMBL" id="SAM72038.1"/>
    </source>
</evidence>
<dbReference type="Proteomes" id="UP000190837">
    <property type="component" value="Unassembled WGS sequence"/>
</dbReference>
<dbReference type="GO" id="GO:0015562">
    <property type="term" value="F:efflux transmembrane transporter activity"/>
    <property type="evidence" value="ECO:0007669"/>
    <property type="project" value="InterPro"/>
</dbReference>
<evidence type="ECO:0000313" key="4">
    <source>
        <dbReference type="Proteomes" id="UP000190837"/>
    </source>
</evidence>
<dbReference type="InterPro" id="IPR003423">
    <property type="entry name" value="OMP_efflux"/>
</dbReference>
<keyword evidence="2 3" id="KW-0449">Lipoprotein</keyword>
<name>A0A1C3H7E2_9GAMM</name>
<dbReference type="SUPFAM" id="SSF56954">
    <property type="entry name" value="Outer membrane efflux proteins (OEP)"/>
    <property type="match status" value="1"/>
</dbReference>
<evidence type="ECO:0000256" key="1">
    <source>
        <dbReference type="ARBA" id="ARBA00007613"/>
    </source>
</evidence>
<dbReference type="PANTHER" id="PTHR30203">
    <property type="entry name" value="OUTER MEMBRANE CATION EFFLUX PROTEIN"/>
    <property type="match status" value="1"/>
</dbReference>
<keyword evidence="2" id="KW-1134">Transmembrane beta strand</keyword>
<dbReference type="EMBL" id="FKLO01000081">
    <property type="protein sequence ID" value="SAM72038.1"/>
    <property type="molecule type" value="Genomic_DNA"/>
</dbReference>
<keyword evidence="2" id="KW-0732">Signal</keyword>
<dbReference type="AlphaFoldDB" id="A0A1C3H7E2"/>
<dbReference type="PANTHER" id="PTHR30203:SF32">
    <property type="entry name" value="CATION EFFLUX SYSTEM PROTEIN CUSC"/>
    <property type="match status" value="1"/>
</dbReference>
<feature type="chain" id="PRO_5008449200" evidence="2">
    <location>
        <begin position="21"/>
        <end position="492"/>
    </location>
</feature>
<sequence length="492" mass="53269">MKHLLKPIPLALMLAGCSLAPSYQQPEAALPQNWMEVAIDEQGHASGQTAVETGWRDYFRDPQLQALIEAALAHNHDLKKAALNIEIAQAQYGIQQTDYLPTVAANGSITRNRTARDLTGTGKARVATVHNLSLASAGFELDFYGRVKSMNDQALNRYLATFEARDAATLGIISAVAKTYYQARIAEAQKKLADEVLHSRQESYRLSKLQFDAGLMTGSDLSGVQTQIESARSSSAEAERARQKALNALSLLVGKPVSQLNLPAAGNLKKAFADLRLPGGIPATVLQNRPDIREAEYQLKAANANIGAARAALYPSISLTGNIGYSSPELDQMIKAPNLGWSIVPSITLPIFNRAKLNRAVDIAEAQQKILIETYQSTVQSAFYEVADALAARQTLAEQYAAQVRGNKAVSERLRLENLRFEAGISTALNRLDAQRESYASDQGLLATELQILLNNVDLYITMGGGLNEYGVKAPALDGKAKAPTAKKPRGK</sequence>
<dbReference type="RefSeq" id="WP_079542200.1">
    <property type="nucleotide sequence ID" value="NZ_FKLO01000081.1"/>
</dbReference>
<dbReference type="GO" id="GO:0009279">
    <property type="term" value="C:cell outer membrane"/>
    <property type="evidence" value="ECO:0007669"/>
    <property type="project" value="UniProtKB-SubCell"/>
</dbReference>
<organism evidence="3 4">
    <name type="scientific">Cardiobacterium hominis</name>
    <dbReference type="NCBI Taxonomy" id="2718"/>
    <lineage>
        <taxon>Bacteria</taxon>
        <taxon>Pseudomonadati</taxon>
        <taxon>Pseudomonadota</taxon>
        <taxon>Gammaproteobacteria</taxon>
        <taxon>Cardiobacteriales</taxon>
        <taxon>Cardiobacteriaceae</taxon>
        <taxon>Cardiobacterium</taxon>
    </lineage>
</organism>
<keyword evidence="2" id="KW-0564">Palmitate</keyword>
<dbReference type="InterPro" id="IPR010131">
    <property type="entry name" value="MdtP/NodT-like"/>
</dbReference>
<keyword evidence="2" id="KW-0472">Membrane</keyword>
<accession>A0A1C3H7E2</accession>
<dbReference type="NCBIfam" id="TIGR01845">
    <property type="entry name" value="outer_NodT"/>
    <property type="match status" value="1"/>
</dbReference>
<keyword evidence="2" id="KW-0812">Transmembrane</keyword>
<protein>
    <submittedName>
        <fullName evidence="3">RND efflux system, outer membrane lipoprotein CmeC</fullName>
    </submittedName>
</protein>
<dbReference type="Gene3D" id="1.20.1600.10">
    <property type="entry name" value="Outer membrane efflux proteins (OEP)"/>
    <property type="match status" value="1"/>
</dbReference>
<comment type="similarity">
    <text evidence="1 2">Belongs to the outer membrane factor (OMF) (TC 1.B.17) family.</text>
</comment>
<reference evidence="4" key="1">
    <citation type="submission" date="2016-04" db="EMBL/GenBank/DDBJ databases">
        <authorList>
            <person name="Tagini F."/>
        </authorList>
    </citation>
    <scope>NUCLEOTIDE SEQUENCE [LARGE SCALE GENOMIC DNA]</scope>
    <source>
        <strain evidence="4">CHUV0807</strain>
    </source>
</reference>
<dbReference type="PROSITE" id="PS51257">
    <property type="entry name" value="PROKAR_LIPOPROTEIN"/>
    <property type="match status" value="1"/>
</dbReference>
<gene>
    <name evidence="3" type="ORF">CHUV0807_2416</name>
</gene>
<proteinExistence type="inferred from homology"/>